<dbReference type="WBParaSite" id="nRc.2.0.1.t40305-RA">
    <property type="protein sequence ID" value="nRc.2.0.1.t40305-RA"/>
    <property type="gene ID" value="nRc.2.0.1.g40305"/>
</dbReference>
<keyword evidence="1" id="KW-1185">Reference proteome</keyword>
<name>A0A915KQE8_ROMCU</name>
<reference evidence="2" key="1">
    <citation type="submission" date="2022-11" db="UniProtKB">
        <authorList>
            <consortium name="WormBaseParasite"/>
        </authorList>
    </citation>
    <scope>IDENTIFICATION</scope>
</reference>
<dbReference type="Proteomes" id="UP000887565">
    <property type="component" value="Unplaced"/>
</dbReference>
<evidence type="ECO:0000313" key="1">
    <source>
        <dbReference type="Proteomes" id="UP000887565"/>
    </source>
</evidence>
<sequence>METLCEIFERIEQEAKENACKVKMPNYTDNTALNPLGNVVRDALATVLDGWLRELEAHISQKISKTEAGPNELRIGHLRNRNNTENKKWTDQNRVMCFKRSQRGHYATEQGQVASWDDSSLLSTLDDLGG</sequence>
<dbReference type="AlphaFoldDB" id="A0A915KQE8"/>
<evidence type="ECO:0000313" key="2">
    <source>
        <dbReference type="WBParaSite" id="nRc.2.0.1.t40305-RA"/>
    </source>
</evidence>
<accession>A0A915KQE8</accession>
<proteinExistence type="predicted"/>
<organism evidence="1 2">
    <name type="scientific">Romanomermis culicivorax</name>
    <name type="common">Nematode worm</name>
    <dbReference type="NCBI Taxonomy" id="13658"/>
    <lineage>
        <taxon>Eukaryota</taxon>
        <taxon>Metazoa</taxon>
        <taxon>Ecdysozoa</taxon>
        <taxon>Nematoda</taxon>
        <taxon>Enoplea</taxon>
        <taxon>Dorylaimia</taxon>
        <taxon>Mermithida</taxon>
        <taxon>Mermithoidea</taxon>
        <taxon>Mermithidae</taxon>
        <taxon>Romanomermis</taxon>
    </lineage>
</organism>
<protein>
    <submittedName>
        <fullName evidence="2">Reverse transcriptase domain-containing protein</fullName>
    </submittedName>
</protein>